<organism evidence="6 7">
    <name type="scientific">Trichuris suis</name>
    <name type="common">pig whipworm</name>
    <dbReference type="NCBI Taxonomy" id="68888"/>
    <lineage>
        <taxon>Eukaryota</taxon>
        <taxon>Metazoa</taxon>
        <taxon>Ecdysozoa</taxon>
        <taxon>Nematoda</taxon>
        <taxon>Enoplea</taxon>
        <taxon>Dorylaimia</taxon>
        <taxon>Trichinellida</taxon>
        <taxon>Trichuridae</taxon>
        <taxon>Trichuris</taxon>
    </lineage>
</organism>
<dbReference type="EMBL" id="KL363207">
    <property type="protein sequence ID" value="KFD54438.1"/>
    <property type="molecule type" value="Genomic_DNA"/>
</dbReference>
<evidence type="ECO:0000313" key="7">
    <source>
        <dbReference type="Proteomes" id="UP000030764"/>
    </source>
</evidence>
<dbReference type="Pfam" id="PF02892">
    <property type="entry name" value="zf-BED"/>
    <property type="match status" value="1"/>
</dbReference>
<evidence type="ECO:0000256" key="4">
    <source>
        <dbReference type="SAM" id="MobiDB-lite"/>
    </source>
</evidence>
<dbReference type="InterPro" id="IPR003656">
    <property type="entry name" value="Znf_BED"/>
</dbReference>
<feature type="domain" description="BED-type" evidence="5">
    <location>
        <begin position="217"/>
        <end position="251"/>
    </location>
</feature>
<evidence type="ECO:0000256" key="2">
    <source>
        <dbReference type="ARBA" id="ARBA00022771"/>
    </source>
</evidence>
<sequence>MLRYFHTVNANVSYSCCYDFSLWTKSAILHIRHTHRFCQRMGKRVLRNRVVEPTRPGERHTTNATVVQMEQLGTDCLSDWTNLAKWSGDRRQATCKICNRTLSIRAGHLRIFKRHLTRVHKIQLEEGRTSQRSNEAHVEPETNEALHCSSDVLDVAAVDNEPSVGPLTSRGESDVDPLQPSHEAASDERRTTDATVVEMEQLGTNCLSDWRNLAKWSRDRRHATCKICNRKLSTPAGNVHPLKRHLIHVHKIQLEEGRTRQRSSEAPVEPKTNETPRCSSDVLDVAAVDNEPSVGPLTSPEESDVVPLQPSDEELATACGFEWQMHGYRSSDFKDVVCKWCGSAFAVNEANPLEEFSRHLMEWHNILSLNGCAEPSGNRPSSERNLAMHGYYLSCDLCSSALFLSYAGLESHLVECHNLA</sequence>
<protein>
    <recommendedName>
        <fullName evidence="5">BED-type domain-containing protein</fullName>
    </recommendedName>
</protein>
<evidence type="ECO:0000256" key="3">
    <source>
        <dbReference type="ARBA" id="ARBA00022833"/>
    </source>
</evidence>
<feature type="region of interest" description="Disordered" evidence="4">
    <location>
        <begin position="255"/>
        <end position="277"/>
    </location>
</feature>
<dbReference type="GO" id="GO:0008270">
    <property type="term" value="F:zinc ion binding"/>
    <property type="evidence" value="ECO:0007669"/>
    <property type="project" value="UniProtKB-KW"/>
</dbReference>
<keyword evidence="1" id="KW-0479">Metal-binding</keyword>
<proteinExistence type="predicted"/>
<evidence type="ECO:0000313" key="6">
    <source>
        <dbReference type="EMBL" id="KFD54438.1"/>
    </source>
</evidence>
<evidence type="ECO:0000259" key="5">
    <source>
        <dbReference type="Pfam" id="PF02892"/>
    </source>
</evidence>
<dbReference type="Proteomes" id="UP000030764">
    <property type="component" value="Unassembled WGS sequence"/>
</dbReference>
<dbReference type="PROSITE" id="PS51257">
    <property type="entry name" value="PROKAR_LIPOPROTEIN"/>
    <property type="match status" value="1"/>
</dbReference>
<gene>
    <name evidence="6" type="ORF">M513_04585</name>
</gene>
<dbReference type="GO" id="GO:0003677">
    <property type="term" value="F:DNA binding"/>
    <property type="evidence" value="ECO:0007669"/>
    <property type="project" value="InterPro"/>
</dbReference>
<reference evidence="6 7" key="1">
    <citation type="journal article" date="2014" name="Nat. Genet.">
        <title>Genome and transcriptome of the porcine whipworm Trichuris suis.</title>
        <authorList>
            <person name="Jex A.R."/>
            <person name="Nejsum P."/>
            <person name="Schwarz E.M."/>
            <person name="Hu L."/>
            <person name="Young N.D."/>
            <person name="Hall R.S."/>
            <person name="Korhonen P.K."/>
            <person name="Liao S."/>
            <person name="Thamsborg S."/>
            <person name="Xia J."/>
            <person name="Xu P."/>
            <person name="Wang S."/>
            <person name="Scheerlinck J.P."/>
            <person name="Hofmann A."/>
            <person name="Sternberg P.W."/>
            <person name="Wang J."/>
            <person name="Gasser R.B."/>
        </authorList>
    </citation>
    <scope>NUCLEOTIDE SEQUENCE [LARGE SCALE GENOMIC DNA]</scope>
    <source>
        <strain evidence="6">DCEP-RM93M</strain>
    </source>
</reference>
<accession>A0A085MB42</accession>
<keyword evidence="3" id="KW-0862">Zinc</keyword>
<dbReference type="AlphaFoldDB" id="A0A085MB42"/>
<feature type="region of interest" description="Disordered" evidence="4">
    <location>
        <begin position="161"/>
        <end position="192"/>
    </location>
</feature>
<keyword evidence="2" id="KW-0863">Zinc-finger</keyword>
<name>A0A085MB42_9BILA</name>
<keyword evidence="7" id="KW-1185">Reference proteome</keyword>
<evidence type="ECO:0000256" key="1">
    <source>
        <dbReference type="ARBA" id="ARBA00022723"/>
    </source>
</evidence>